<dbReference type="Gene3D" id="3.30.420.100">
    <property type="match status" value="1"/>
</dbReference>
<dbReference type="CDD" id="cd00432">
    <property type="entry name" value="Ribosomal_L18_L5e"/>
    <property type="match status" value="1"/>
</dbReference>
<dbReference type="SUPFAM" id="SSF53137">
    <property type="entry name" value="Translational machinery components"/>
    <property type="match status" value="1"/>
</dbReference>
<dbReference type="GO" id="GO:1990904">
    <property type="term" value="C:ribonucleoprotein complex"/>
    <property type="evidence" value="ECO:0007669"/>
    <property type="project" value="UniProtKB-KW"/>
</dbReference>
<gene>
    <name evidence="4" type="ORF">R1sor_017003</name>
</gene>
<name>A0ABD3I9K1_9MARC</name>
<proteinExistence type="inferred from homology"/>
<comment type="similarity">
    <text evidence="1">Belongs to the universal ribosomal protein uL18 family.</text>
</comment>
<sequence>MALSMSTVLSSSVCSSLQNGIGGDSSQRLRQQLKGTLCGGVVRDCRRWGDPQVVRYPTTFPKVGVARAAWTRKSKSALDPPNNKKSWKQRHEKFLKPFILDVFISNKYVHAKVVHRVTSHVVAVATTNAKDLRFSLPSLTDDNACKTVGRVLAERTIEADVFAVKFDLRKNEKFEGKLALVVNTMVDNGVALV</sequence>
<dbReference type="InterPro" id="IPR057268">
    <property type="entry name" value="Ribosomal_L18"/>
</dbReference>
<dbReference type="InterPro" id="IPR005484">
    <property type="entry name" value="Ribosomal_uL18_bac/plant/anim"/>
</dbReference>
<keyword evidence="5" id="KW-1185">Reference proteome</keyword>
<evidence type="ECO:0000313" key="4">
    <source>
        <dbReference type="EMBL" id="KAL3698981.1"/>
    </source>
</evidence>
<dbReference type="EMBL" id="JBJQOH010000001">
    <property type="protein sequence ID" value="KAL3698981.1"/>
    <property type="molecule type" value="Genomic_DNA"/>
</dbReference>
<evidence type="ECO:0000256" key="3">
    <source>
        <dbReference type="ARBA" id="ARBA00023274"/>
    </source>
</evidence>
<dbReference type="AlphaFoldDB" id="A0ABD3I9K1"/>
<reference evidence="4 5" key="1">
    <citation type="submission" date="2024-09" db="EMBL/GenBank/DDBJ databases">
        <title>Chromosome-scale assembly of Riccia sorocarpa.</title>
        <authorList>
            <person name="Paukszto L."/>
        </authorList>
    </citation>
    <scope>NUCLEOTIDE SEQUENCE [LARGE SCALE GENOMIC DNA]</scope>
    <source>
        <strain evidence="4">LP-2024</strain>
        <tissue evidence="4">Aerial parts of the thallus</tissue>
    </source>
</reference>
<evidence type="ECO:0000313" key="5">
    <source>
        <dbReference type="Proteomes" id="UP001633002"/>
    </source>
</evidence>
<evidence type="ECO:0000256" key="2">
    <source>
        <dbReference type="ARBA" id="ARBA00022980"/>
    </source>
</evidence>
<dbReference type="Pfam" id="PF00861">
    <property type="entry name" value="Ribosomal_L18p"/>
    <property type="match status" value="1"/>
</dbReference>
<dbReference type="PANTHER" id="PTHR12899">
    <property type="entry name" value="39S RIBOSOMAL PROTEIN L18, MITOCHONDRIAL"/>
    <property type="match status" value="1"/>
</dbReference>
<organism evidence="4 5">
    <name type="scientific">Riccia sorocarpa</name>
    <dbReference type="NCBI Taxonomy" id="122646"/>
    <lineage>
        <taxon>Eukaryota</taxon>
        <taxon>Viridiplantae</taxon>
        <taxon>Streptophyta</taxon>
        <taxon>Embryophyta</taxon>
        <taxon>Marchantiophyta</taxon>
        <taxon>Marchantiopsida</taxon>
        <taxon>Marchantiidae</taxon>
        <taxon>Marchantiales</taxon>
        <taxon>Ricciaceae</taxon>
        <taxon>Riccia</taxon>
    </lineage>
</organism>
<comment type="caution">
    <text evidence="4">The sequence shown here is derived from an EMBL/GenBank/DDBJ whole genome shotgun (WGS) entry which is preliminary data.</text>
</comment>
<dbReference type="Proteomes" id="UP001633002">
    <property type="component" value="Unassembled WGS sequence"/>
</dbReference>
<evidence type="ECO:0000256" key="1">
    <source>
        <dbReference type="ARBA" id="ARBA00007116"/>
    </source>
</evidence>
<keyword evidence="3" id="KW-0687">Ribonucleoprotein</keyword>
<evidence type="ECO:0008006" key="6">
    <source>
        <dbReference type="Google" id="ProtNLM"/>
    </source>
</evidence>
<dbReference type="GO" id="GO:0005840">
    <property type="term" value="C:ribosome"/>
    <property type="evidence" value="ECO:0007669"/>
    <property type="project" value="UniProtKB-KW"/>
</dbReference>
<accession>A0ABD3I9K1</accession>
<protein>
    <recommendedName>
        <fullName evidence="6">Ribosomal protein L18</fullName>
    </recommendedName>
</protein>
<dbReference type="PANTHER" id="PTHR12899:SF16">
    <property type="entry name" value="OS02G0689700 PROTEIN"/>
    <property type="match status" value="1"/>
</dbReference>
<keyword evidence="2" id="KW-0689">Ribosomal protein</keyword>